<dbReference type="PANTHER" id="PTHR46423:SF1">
    <property type="entry name" value="RNA POLYMERASE II-ASSOCIATED PROTEIN 3"/>
    <property type="match status" value="1"/>
</dbReference>
<dbReference type="InterPro" id="IPR019734">
    <property type="entry name" value="TPR_rpt"/>
</dbReference>
<dbReference type="Proteomes" id="UP000674318">
    <property type="component" value="Chromosome 32"/>
</dbReference>
<sequence length="227" mass="24506">MNARHVPLVCVTVVLGSLLAALGYSAYRQLREDRRDREGRSPQPTGQSSIIAAGKHALAPSPQAAPISLPVESPYSAADRAKALELLNVLKQSANVAFQEGRFEDALRGYQDCIEVTSALGTAEAEAVKAEQIVRANVVMVCIRMHEYDAARAVATMLLQDAAIALPEDLKVKVLYRRGLASRALDDREAALADFNAALHFSKDHKNPAVEKEIALLQRGVTPTPVS</sequence>
<accession>A0A836I1H7</accession>
<organism evidence="3 4">
    <name type="scientific">Porcisia hertigi</name>
    <dbReference type="NCBI Taxonomy" id="2761500"/>
    <lineage>
        <taxon>Eukaryota</taxon>
        <taxon>Discoba</taxon>
        <taxon>Euglenozoa</taxon>
        <taxon>Kinetoplastea</taxon>
        <taxon>Metakinetoplastina</taxon>
        <taxon>Trypanosomatida</taxon>
        <taxon>Trypanosomatidae</taxon>
        <taxon>Leishmaniinae</taxon>
        <taxon>Porcisia</taxon>
    </lineage>
</organism>
<comment type="caution">
    <text evidence="3">The sequence shown here is derived from an EMBL/GenBank/DDBJ whole genome shotgun (WGS) entry which is preliminary data.</text>
</comment>
<dbReference type="AlphaFoldDB" id="A0A836I1H7"/>
<keyword evidence="4" id="KW-1185">Reference proteome</keyword>
<feature type="transmembrane region" description="Helical" evidence="2">
    <location>
        <begin position="6"/>
        <end position="27"/>
    </location>
</feature>
<evidence type="ECO:0000256" key="2">
    <source>
        <dbReference type="SAM" id="Phobius"/>
    </source>
</evidence>
<dbReference type="InterPro" id="IPR011990">
    <property type="entry name" value="TPR-like_helical_dom_sf"/>
</dbReference>
<protein>
    <recommendedName>
        <fullName evidence="5">Tetratricopeptide repeat protein</fullName>
    </recommendedName>
</protein>
<dbReference type="GeneID" id="94288845"/>
<dbReference type="RefSeq" id="XP_067754925.1">
    <property type="nucleotide sequence ID" value="XM_067898768.1"/>
</dbReference>
<proteinExistence type="predicted"/>
<dbReference type="Gene3D" id="1.25.40.10">
    <property type="entry name" value="Tetratricopeptide repeat domain"/>
    <property type="match status" value="1"/>
</dbReference>
<keyword evidence="2" id="KW-0812">Transmembrane</keyword>
<keyword evidence="2" id="KW-1133">Transmembrane helix</keyword>
<dbReference type="SUPFAM" id="SSF48452">
    <property type="entry name" value="TPR-like"/>
    <property type="match status" value="1"/>
</dbReference>
<evidence type="ECO:0000313" key="3">
    <source>
        <dbReference type="EMBL" id="KAG5496442.1"/>
    </source>
</evidence>
<evidence type="ECO:0000256" key="1">
    <source>
        <dbReference type="ARBA" id="ARBA00022803"/>
    </source>
</evidence>
<reference evidence="3 4" key="1">
    <citation type="submission" date="2021-02" db="EMBL/GenBank/DDBJ databases">
        <title>Porcisia hertigi Genome sequencing and assembly.</title>
        <authorList>
            <person name="Almutairi H."/>
            <person name="Gatherer D."/>
        </authorList>
    </citation>
    <scope>NUCLEOTIDE SEQUENCE [LARGE SCALE GENOMIC DNA]</scope>
    <source>
        <strain evidence="3 4">C119</strain>
    </source>
</reference>
<dbReference type="SMART" id="SM00028">
    <property type="entry name" value="TPR"/>
    <property type="match status" value="2"/>
</dbReference>
<dbReference type="KEGG" id="phet:94288845"/>
<keyword evidence="2" id="KW-0472">Membrane</keyword>
<dbReference type="GO" id="GO:0101031">
    <property type="term" value="C:protein folding chaperone complex"/>
    <property type="evidence" value="ECO:0007669"/>
    <property type="project" value="TreeGrafter"/>
</dbReference>
<name>A0A836I1H7_9TRYP</name>
<gene>
    <name evidence="3" type="ORF">JKF63_02744</name>
</gene>
<evidence type="ECO:0008006" key="5">
    <source>
        <dbReference type="Google" id="ProtNLM"/>
    </source>
</evidence>
<dbReference type="EMBL" id="JAFJZO010000032">
    <property type="protein sequence ID" value="KAG5496442.1"/>
    <property type="molecule type" value="Genomic_DNA"/>
</dbReference>
<dbReference type="InterPro" id="IPR051966">
    <property type="entry name" value="RPAP3"/>
</dbReference>
<dbReference type="PANTHER" id="PTHR46423">
    <property type="entry name" value="RNA POLYMERASE II-ASSOCIATED PROTEIN 3"/>
    <property type="match status" value="1"/>
</dbReference>
<dbReference type="OrthoDB" id="2942533at2759"/>
<keyword evidence="1" id="KW-0802">TPR repeat</keyword>
<evidence type="ECO:0000313" key="4">
    <source>
        <dbReference type="Proteomes" id="UP000674318"/>
    </source>
</evidence>